<evidence type="ECO:0000256" key="2">
    <source>
        <dbReference type="ARBA" id="ARBA00004878"/>
    </source>
</evidence>
<feature type="binding site" evidence="13">
    <location>
        <position position="249"/>
    </location>
    <ligand>
        <name>pyruvate</name>
        <dbReference type="ChEBI" id="CHEBI:15361"/>
    </ligand>
</feature>
<evidence type="ECO:0000256" key="6">
    <source>
        <dbReference type="ARBA" id="ARBA00022490"/>
    </source>
</evidence>
<keyword evidence="8" id="KW-0704">Schiff base</keyword>
<dbReference type="PROSITE" id="PS00665">
    <property type="entry name" value="DHDPS_1"/>
    <property type="match status" value="1"/>
</dbReference>
<evidence type="ECO:0000256" key="13">
    <source>
        <dbReference type="PIRSR" id="PIRSR001365-2"/>
    </source>
</evidence>
<feature type="active site" description="Schiff-base intermediate with substrate" evidence="12">
    <location>
        <position position="207"/>
    </location>
</feature>
<dbReference type="Gene3D" id="3.20.20.70">
    <property type="entry name" value="Aldolase class I"/>
    <property type="match status" value="1"/>
</dbReference>
<dbReference type="Proteomes" id="UP001054945">
    <property type="component" value="Unassembled WGS sequence"/>
</dbReference>
<comment type="catalytic activity">
    <reaction evidence="10">
        <text>aceneuramate = aldehydo-N-acetyl-D-mannosamine + pyruvate</text>
        <dbReference type="Rhea" id="RHEA:23296"/>
        <dbReference type="ChEBI" id="CHEBI:15361"/>
        <dbReference type="ChEBI" id="CHEBI:17122"/>
        <dbReference type="ChEBI" id="CHEBI:173083"/>
        <dbReference type="EC" id="4.1.3.3"/>
    </reaction>
</comment>
<dbReference type="GO" id="GO:0005737">
    <property type="term" value="C:cytoplasm"/>
    <property type="evidence" value="ECO:0007669"/>
    <property type="project" value="UniProtKB-SubCell"/>
</dbReference>
<evidence type="ECO:0000313" key="14">
    <source>
        <dbReference type="EMBL" id="GIY22744.1"/>
    </source>
</evidence>
<dbReference type="PIRSF" id="PIRSF001365">
    <property type="entry name" value="DHDPS"/>
    <property type="match status" value="1"/>
</dbReference>
<evidence type="ECO:0000256" key="7">
    <source>
        <dbReference type="ARBA" id="ARBA00023239"/>
    </source>
</evidence>
<comment type="caution">
    <text evidence="14">The sequence shown here is derived from an EMBL/GenBank/DDBJ whole genome shotgun (WGS) entry which is preliminary data.</text>
</comment>
<evidence type="ECO:0000313" key="15">
    <source>
        <dbReference type="Proteomes" id="UP001054945"/>
    </source>
</evidence>
<keyword evidence="15" id="KW-1185">Reference proteome</keyword>
<dbReference type="Pfam" id="PF00701">
    <property type="entry name" value="DHDPS"/>
    <property type="match status" value="1"/>
</dbReference>
<protein>
    <recommendedName>
        <fullName evidence="5">N-acetylneuraminate lyase</fullName>
        <ecNumber evidence="5">4.1.3.3</ecNumber>
    </recommendedName>
</protein>
<keyword evidence="6" id="KW-0963">Cytoplasm</keyword>
<evidence type="ECO:0000256" key="5">
    <source>
        <dbReference type="ARBA" id="ARBA00012911"/>
    </source>
</evidence>
<dbReference type="InterPro" id="IPR002220">
    <property type="entry name" value="DapA-like"/>
</dbReference>
<keyword evidence="7 11" id="KW-0456">Lyase</keyword>
<comment type="similarity">
    <text evidence="3">Belongs to the DapA family. NanA subfamily.</text>
</comment>
<gene>
    <name evidence="14" type="primary">NPL</name>
    <name evidence="14" type="ORF">CEXT_330971</name>
</gene>
<dbReference type="SUPFAM" id="SSF51569">
    <property type="entry name" value="Aldolase"/>
    <property type="match status" value="1"/>
</dbReference>
<dbReference type="GO" id="GO:0008747">
    <property type="term" value="F:N-acetylneuraminate lyase activity"/>
    <property type="evidence" value="ECO:0007669"/>
    <property type="project" value="UniProtKB-EC"/>
</dbReference>
<evidence type="ECO:0000256" key="3">
    <source>
        <dbReference type="ARBA" id="ARBA00006324"/>
    </source>
</evidence>
<comment type="subunit">
    <text evidence="4">Homotetramer.</text>
</comment>
<evidence type="ECO:0000256" key="1">
    <source>
        <dbReference type="ARBA" id="ARBA00004496"/>
    </source>
</evidence>
<feature type="binding site" evidence="13">
    <location>
        <position position="86"/>
    </location>
    <ligand>
        <name>pyruvate</name>
        <dbReference type="ChEBI" id="CHEBI:15361"/>
    </ligand>
</feature>
<evidence type="ECO:0000256" key="9">
    <source>
        <dbReference type="ARBA" id="ARBA00023277"/>
    </source>
</evidence>
<sequence length="344" mass="38021">MPRLTRDKQWLKGHRKRSCSKSSCYERLLFTMAAEKFVKIQAYKGLISAPFTAFKENGELNPDVIPKYVDHLVRLGVKGVFVNGTTGEGLSLTVEERKITAESWVKHGKNKLELVIIQVGANSVKDAQELAAHAEKIGATGIASLPPLFYKPQTHDHLIAYFKKLADAAPNSPLMLYHIPAYSNVEIQLAEFMPRARKAVPNFCGAKYTSTEVRDLLHCHSLPGEPFKLLSGYDEVLLPCLSCGVSAAVGASYNFMGPLGLRILEAFNKGEMEKARKLQSQTLDAILTITKHGQGIACFKAVMNILGPIDVGQPRVPLVPLSADALCKLKEDLKLLKPEEWHKF</sequence>
<evidence type="ECO:0000256" key="11">
    <source>
        <dbReference type="PIRNR" id="PIRNR001365"/>
    </source>
</evidence>
<dbReference type="InterPro" id="IPR013785">
    <property type="entry name" value="Aldolase_TIM"/>
</dbReference>
<dbReference type="InterPro" id="IPR020624">
    <property type="entry name" value="Schiff_base-form_aldolases_CS"/>
</dbReference>
<dbReference type="AlphaFoldDB" id="A0AAV4RM23"/>
<keyword evidence="9" id="KW-0119">Carbohydrate metabolism</keyword>
<evidence type="ECO:0000256" key="8">
    <source>
        <dbReference type="ARBA" id="ARBA00023270"/>
    </source>
</evidence>
<dbReference type="SMART" id="SM01130">
    <property type="entry name" value="DHDPS"/>
    <property type="match status" value="1"/>
</dbReference>
<name>A0AAV4RM23_CAEEX</name>
<comment type="pathway">
    <text evidence="2">Amino-sugar metabolism; N-acetylneuraminate degradation.</text>
</comment>
<evidence type="ECO:0000256" key="4">
    <source>
        <dbReference type="ARBA" id="ARBA00011881"/>
    </source>
</evidence>
<reference evidence="14 15" key="1">
    <citation type="submission" date="2021-06" db="EMBL/GenBank/DDBJ databases">
        <title>Caerostris extrusa draft genome.</title>
        <authorList>
            <person name="Kono N."/>
            <person name="Arakawa K."/>
        </authorList>
    </citation>
    <scope>NUCLEOTIDE SEQUENCE [LARGE SCALE GENOMIC DNA]</scope>
</reference>
<accession>A0AAV4RM23</accession>
<dbReference type="PRINTS" id="PR00146">
    <property type="entry name" value="DHPICSNTHASE"/>
</dbReference>
<organism evidence="14 15">
    <name type="scientific">Caerostris extrusa</name>
    <name type="common">Bark spider</name>
    <name type="synonym">Caerostris bankana</name>
    <dbReference type="NCBI Taxonomy" id="172846"/>
    <lineage>
        <taxon>Eukaryota</taxon>
        <taxon>Metazoa</taxon>
        <taxon>Ecdysozoa</taxon>
        <taxon>Arthropoda</taxon>
        <taxon>Chelicerata</taxon>
        <taxon>Arachnida</taxon>
        <taxon>Araneae</taxon>
        <taxon>Araneomorphae</taxon>
        <taxon>Entelegynae</taxon>
        <taxon>Araneoidea</taxon>
        <taxon>Araneidae</taxon>
        <taxon>Caerostris</taxon>
    </lineage>
</organism>
<dbReference type="EMBL" id="BPLR01008190">
    <property type="protein sequence ID" value="GIY22744.1"/>
    <property type="molecule type" value="Genomic_DNA"/>
</dbReference>
<comment type="subcellular location">
    <subcellularLocation>
        <location evidence="1">Cytoplasm</location>
    </subcellularLocation>
</comment>
<proteinExistence type="inferred from homology"/>
<evidence type="ECO:0000256" key="12">
    <source>
        <dbReference type="PIRSR" id="PIRSR001365-1"/>
    </source>
</evidence>
<dbReference type="PANTHER" id="PTHR12128">
    <property type="entry name" value="DIHYDRODIPICOLINATE SYNTHASE"/>
    <property type="match status" value="1"/>
</dbReference>
<evidence type="ECO:0000256" key="10">
    <source>
        <dbReference type="ARBA" id="ARBA00044906"/>
    </source>
</evidence>
<feature type="active site" description="Proton donor/acceptor" evidence="12">
    <location>
        <position position="177"/>
    </location>
</feature>
<dbReference type="EC" id="4.1.3.3" evidence="5"/>
<dbReference type="PANTHER" id="PTHR12128:SF21">
    <property type="entry name" value="N-ACETYLNEURAMINATE LYASE"/>
    <property type="match status" value="1"/>
</dbReference>